<dbReference type="InterPro" id="IPR003690">
    <property type="entry name" value="MTERF"/>
</dbReference>
<dbReference type="GO" id="GO:0006393">
    <property type="term" value="P:termination of mitochondrial transcription"/>
    <property type="evidence" value="ECO:0007669"/>
    <property type="project" value="TreeGrafter"/>
</dbReference>
<dbReference type="AlphaFoldDB" id="A0AAN9Z7D6"/>
<proteinExistence type="inferred from homology"/>
<evidence type="ECO:0008006" key="5">
    <source>
        <dbReference type="Google" id="ProtNLM"/>
    </source>
</evidence>
<evidence type="ECO:0000256" key="2">
    <source>
        <dbReference type="ARBA" id="ARBA00022946"/>
    </source>
</evidence>
<dbReference type="GO" id="GO:0003676">
    <property type="term" value="F:nucleic acid binding"/>
    <property type="evidence" value="ECO:0007669"/>
    <property type="project" value="InterPro"/>
</dbReference>
<organism evidence="3 4">
    <name type="scientific">Gryllus longicercus</name>
    <dbReference type="NCBI Taxonomy" id="2509291"/>
    <lineage>
        <taxon>Eukaryota</taxon>
        <taxon>Metazoa</taxon>
        <taxon>Ecdysozoa</taxon>
        <taxon>Arthropoda</taxon>
        <taxon>Hexapoda</taxon>
        <taxon>Insecta</taxon>
        <taxon>Pterygota</taxon>
        <taxon>Neoptera</taxon>
        <taxon>Polyneoptera</taxon>
        <taxon>Orthoptera</taxon>
        <taxon>Ensifera</taxon>
        <taxon>Gryllidea</taxon>
        <taxon>Grylloidea</taxon>
        <taxon>Gryllidae</taxon>
        <taxon>Gryllinae</taxon>
        <taxon>Gryllus</taxon>
    </lineage>
</organism>
<keyword evidence="4" id="KW-1185">Reference proteome</keyword>
<dbReference type="Proteomes" id="UP001378592">
    <property type="component" value="Unassembled WGS sequence"/>
</dbReference>
<dbReference type="GO" id="GO:0005759">
    <property type="term" value="C:mitochondrial matrix"/>
    <property type="evidence" value="ECO:0007669"/>
    <property type="project" value="TreeGrafter"/>
</dbReference>
<dbReference type="PANTHER" id="PTHR15437">
    <property type="entry name" value="TRANSCRIPTION TERMINATION FACTOR, MITOCHONDRIAL"/>
    <property type="match status" value="1"/>
</dbReference>
<keyword evidence="2" id="KW-0809">Transit peptide</keyword>
<name>A0AAN9Z7D6_9ORTH</name>
<evidence type="ECO:0000256" key="1">
    <source>
        <dbReference type="ARBA" id="ARBA00007692"/>
    </source>
</evidence>
<comment type="similarity">
    <text evidence="1">Belongs to the mTERF family.</text>
</comment>
<reference evidence="3 4" key="1">
    <citation type="submission" date="2024-03" db="EMBL/GenBank/DDBJ databases">
        <title>The genome assembly and annotation of the cricket Gryllus longicercus Weissman &amp; Gray.</title>
        <authorList>
            <person name="Szrajer S."/>
            <person name="Gray D."/>
            <person name="Ylla G."/>
        </authorList>
    </citation>
    <scope>NUCLEOTIDE SEQUENCE [LARGE SCALE GENOMIC DNA]</scope>
    <source>
        <strain evidence="3">DAG 2021-001</strain>
        <tissue evidence="3">Whole body minus gut</tissue>
    </source>
</reference>
<evidence type="ECO:0000313" key="3">
    <source>
        <dbReference type="EMBL" id="KAK7864480.1"/>
    </source>
</evidence>
<dbReference type="Gene3D" id="1.25.70.10">
    <property type="entry name" value="Transcription termination factor 3, mitochondrial"/>
    <property type="match status" value="1"/>
</dbReference>
<dbReference type="InterPro" id="IPR038538">
    <property type="entry name" value="MTERF_sf"/>
</dbReference>
<protein>
    <recommendedName>
        <fullName evidence="5">Transcription termination factor 5, mitochondrial</fullName>
    </recommendedName>
</protein>
<accession>A0AAN9Z7D6</accession>
<gene>
    <name evidence="3" type="ORF">R5R35_003104</name>
</gene>
<sequence length="502" mass="58040">MFVERLQNPCVGVLREIVSHYVPKFKLTTLQHAGRKAVYGINLDISSRRAVHYEPNLDEESDRKQLEILESFKISPEDCALNSGIWRVHPQTIEHHGLVLQESGFKKLTASLIVNYVKVVKKKIHLLKIHKYIDPQSSVIDSYMQHLRNPPLENLDLKNPDEDANILINVYSTVLKSFLAWRLNTTRSEIEQIWKTYPRIKHKSLKYICWALDILEHDLGFTLEKIRRHGYLIHSYPPNILDTLKRVPQLCGKDIKTVFHTHPKIIMSSTRNILATAQHLKDYGVPDSAVQRCYEVFTLGSASMQRRLQLLHTVPKLRPFAENPRVLQIVHYQRKVSARLDQLQELQRQCASLHLLTSNQAYFERFTREGVDRTRGFDVVTYLAQQLSSEELAIRDYLGRHPFWCSVSCDSVQNTLEFLLRDGFETKDILSNLHLVLYPRDKVECTLKDLSSSEAVTKALNIVSATNPQKVPVLCKKTELALCLYFLEQDHHFTGNGIWNTS</sequence>
<comment type="caution">
    <text evidence="3">The sequence shown here is derived from an EMBL/GenBank/DDBJ whole genome shotgun (WGS) entry which is preliminary data.</text>
</comment>
<dbReference type="EMBL" id="JAZDUA010000201">
    <property type="protein sequence ID" value="KAK7864480.1"/>
    <property type="molecule type" value="Genomic_DNA"/>
</dbReference>
<evidence type="ECO:0000313" key="4">
    <source>
        <dbReference type="Proteomes" id="UP001378592"/>
    </source>
</evidence>
<dbReference type="PANTHER" id="PTHR15437:SF7">
    <property type="entry name" value="TRANSCRIPTION TERMINATION FACTOR 5, MITOCHONDRIAL"/>
    <property type="match status" value="1"/>
</dbReference>